<dbReference type="InterPro" id="IPR001544">
    <property type="entry name" value="Aminotrans_IV"/>
</dbReference>
<evidence type="ECO:0000256" key="1">
    <source>
        <dbReference type="ARBA" id="ARBA00014472"/>
    </source>
</evidence>
<dbReference type="Proteomes" id="UP000282977">
    <property type="component" value="Unassembled WGS sequence"/>
</dbReference>
<proteinExistence type="predicted"/>
<comment type="caution">
    <text evidence="2">The sequence shown here is derived from an EMBL/GenBank/DDBJ whole genome shotgun (WGS) entry which is preliminary data.</text>
</comment>
<dbReference type="InterPro" id="IPR043131">
    <property type="entry name" value="BCAT-like_N"/>
</dbReference>
<accession>A0A437JCU2</accession>
<name>A0A437JCU2_9SPHN</name>
<protein>
    <recommendedName>
        <fullName evidence="1">Probable branched-chain-amino-acid aminotransferase</fullName>
    </recommendedName>
</protein>
<dbReference type="Gene3D" id="3.20.10.10">
    <property type="entry name" value="D-amino Acid Aminotransferase, subunit A, domain 2"/>
    <property type="match status" value="1"/>
</dbReference>
<keyword evidence="2" id="KW-0032">Aminotransferase</keyword>
<gene>
    <name evidence="2" type="ORF">ENE74_03505</name>
</gene>
<evidence type="ECO:0000313" key="3">
    <source>
        <dbReference type="Proteomes" id="UP000282977"/>
    </source>
</evidence>
<organism evidence="2 3">
    <name type="scientific">Sphingobium algorifonticola</name>
    <dbReference type="NCBI Taxonomy" id="2008318"/>
    <lineage>
        <taxon>Bacteria</taxon>
        <taxon>Pseudomonadati</taxon>
        <taxon>Pseudomonadota</taxon>
        <taxon>Alphaproteobacteria</taxon>
        <taxon>Sphingomonadales</taxon>
        <taxon>Sphingomonadaceae</taxon>
        <taxon>Sphingobium</taxon>
    </lineage>
</organism>
<dbReference type="OrthoDB" id="9803598at2"/>
<sequence length="224" mass="24306">MNGAQAILSQAAAAEARDGARYDLMETMAFDPLDGVRLLDLHMDRLAASAAALGFAFDRHGARNELQAATFRLRVPSRIRMLVSPRGSVAIEVRAHRTWPDAIMRVAVVRCPAPADDPRLMHKTTDRSIYRAALKAGGTYEVLMTDASGFLTEGCFSSIFVERGDRLVTPPLTRGLLPGILRRSLIEQGHAVEGDLRPYDLENGFYIGNASRGMVAAQKVAVGG</sequence>
<keyword evidence="3" id="KW-1185">Reference proteome</keyword>
<dbReference type="RefSeq" id="WP_127689223.1">
    <property type="nucleotide sequence ID" value="NZ_RZUL01000001.1"/>
</dbReference>
<dbReference type="InterPro" id="IPR043132">
    <property type="entry name" value="BCAT-like_C"/>
</dbReference>
<evidence type="ECO:0000313" key="2">
    <source>
        <dbReference type="EMBL" id="RVT43684.1"/>
    </source>
</evidence>
<reference evidence="2 3" key="1">
    <citation type="submission" date="2019-01" db="EMBL/GenBank/DDBJ databases">
        <authorList>
            <person name="Chen W.-M."/>
        </authorList>
    </citation>
    <scope>NUCLEOTIDE SEQUENCE [LARGE SCALE GENOMIC DNA]</scope>
    <source>
        <strain evidence="2 3">TLA-22</strain>
    </source>
</reference>
<dbReference type="SUPFAM" id="SSF56752">
    <property type="entry name" value="D-aminoacid aminotransferase-like PLP-dependent enzymes"/>
    <property type="match status" value="1"/>
</dbReference>
<dbReference type="EMBL" id="RZUL01000001">
    <property type="protein sequence ID" value="RVT43684.1"/>
    <property type="molecule type" value="Genomic_DNA"/>
</dbReference>
<dbReference type="AlphaFoldDB" id="A0A437JCU2"/>
<dbReference type="GO" id="GO:0008483">
    <property type="term" value="F:transaminase activity"/>
    <property type="evidence" value="ECO:0007669"/>
    <property type="project" value="UniProtKB-KW"/>
</dbReference>
<dbReference type="InterPro" id="IPR036038">
    <property type="entry name" value="Aminotransferase-like"/>
</dbReference>
<dbReference type="Pfam" id="PF01063">
    <property type="entry name" value="Aminotran_4"/>
    <property type="match status" value="1"/>
</dbReference>
<keyword evidence="2" id="KW-0808">Transferase</keyword>
<dbReference type="Gene3D" id="3.30.470.10">
    <property type="match status" value="1"/>
</dbReference>